<dbReference type="GO" id="GO:0000049">
    <property type="term" value="F:tRNA binding"/>
    <property type="evidence" value="ECO:0007669"/>
    <property type="project" value="UniProtKB-UniRule"/>
</dbReference>
<comment type="domain">
    <text evidence="4">A Gly-cisPro motif from one monomer fits into the active site of the other monomer to allow specific chiral rejection of L-amino acids.</text>
</comment>
<keyword evidence="3 4" id="KW-0694">RNA-binding</keyword>
<dbReference type="GO" id="GO:0005737">
    <property type="term" value="C:cytoplasm"/>
    <property type="evidence" value="ECO:0007669"/>
    <property type="project" value="UniProtKB-SubCell"/>
</dbReference>
<keyword evidence="4" id="KW-0963">Cytoplasm</keyword>
<sequence>MKAVIQKVSSASVKIEGKIVGEIKEGFMILLGVHEEDTQKDVDYLVRKITGLRVFEDENEKMNLSLQDVGGSILSISQFTLYAETKKGNRPSFIQAAKPEVAIPLYEAFNAGLRANGLTVAEGEFGAMMDVSLVNSGPVTIIMDTREQ</sequence>
<dbReference type="EMBL" id="FUXI01000023">
    <property type="protein sequence ID" value="SJZ95637.1"/>
    <property type="molecule type" value="Genomic_DNA"/>
</dbReference>
<dbReference type="InterPro" id="IPR003732">
    <property type="entry name" value="Daa-tRNA_deacyls_DTD"/>
</dbReference>
<dbReference type="EC" id="3.1.1.-" evidence="4"/>
<dbReference type="RefSeq" id="WP_078807868.1">
    <property type="nucleotide sequence ID" value="NZ_FUXI01000023.1"/>
</dbReference>
<keyword evidence="2 4" id="KW-0820">tRNA-binding</keyword>
<keyword evidence="6" id="KW-1185">Reference proteome</keyword>
<comment type="similarity">
    <text evidence="1 4">Belongs to the DTD family.</text>
</comment>
<evidence type="ECO:0000256" key="2">
    <source>
        <dbReference type="ARBA" id="ARBA00022555"/>
    </source>
</evidence>
<dbReference type="PANTHER" id="PTHR10472:SF5">
    <property type="entry name" value="D-AMINOACYL-TRNA DEACYLASE 1"/>
    <property type="match status" value="1"/>
</dbReference>
<evidence type="ECO:0000256" key="1">
    <source>
        <dbReference type="ARBA" id="ARBA00009673"/>
    </source>
</evidence>
<dbReference type="GO" id="GO:0019478">
    <property type="term" value="P:D-amino acid catabolic process"/>
    <property type="evidence" value="ECO:0007669"/>
    <property type="project" value="UniProtKB-UniRule"/>
</dbReference>
<organism evidence="5 6">
    <name type="scientific">Pilibacter termitis</name>
    <dbReference type="NCBI Taxonomy" id="263852"/>
    <lineage>
        <taxon>Bacteria</taxon>
        <taxon>Bacillati</taxon>
        <taxon>Bacillota</taxon>
        <taxon>Bacilli</taxon>
        <taxon>Lactobacillales</taxon>
        <taxon>Enterococcaceae</taxon>
        <taxon>Pilibacter</taxon>
    </lineage>
</organism>
<dbReference type="CDD" id="cd00563">
    <property type="entry name" value="Dtyr_deacylase"/>
    <property type="match status" value="1"/>
</dbReference>
<dbReference type="GO" id="GO:0106026">
    <property type="term" value="F:Gly-tRNA(Ala) deacylase activity"/>
    <property type="evidence" value="ECO:0007669"/>
    <property type="project" value="UniProtKB-UniRule"/>
</dbReference>
<dbReference type="Gene3D" id="3.50.80.10">
    <property type="entry name" value="D-tyrosyl-tRNA(Tyr) deacylase"/>
    <property type="match status" value="1"/>
</dbReference>
<evidence type="ECO:0000256" key="4">
    <source>
        <dbReference type="HAMAP-Rule" id="MF_00518"/>
    </source>
</evidence>
<dbReference type="FunFam" id="3.50.80.10:FF:000001">
    <property type="entry name" value="D-aminoacyl-tRNA deacylase"/>
    <property type="match status" value="1"/>
</dbReference>
<dbReference type="InterPro" id="IPR023509">
    <property type="entry name" value="DTD-like_sf"/>
</dbReference>
<dbReference type="HAMAP" id="MF_00518">
    <property type="entry name" value="Deacylase_Dtd"/>
    <property type="match status" value="1"/>
</dbReference>
<protein>
    <recommendedName>
        <fullName evidence="4">D-aminoacyl-tRNA deacylase</fullName>
        <shortName evidence="4">DTD</shortName>
        <ecNumber evidence="4">3.1.1.96</ecNumber>
    </recommendedName>
    <alternativeName>
        <fullName evidence="4">Gly-tRNA(Ala) deacylase</fullName>
        <ecNumber evidence="4">3.1.1.-</ecNumber>
    </alternativeName>
</protein>
<dbReference type="GO" id="GO:0051500">
    <property type="term" value="F:D-tyrosyl-tRNA(Tyr) deacylase activity"/>
    <property type="evidence" value="ECO:0007669"/>
    <property type="project" value="TreeGrafter"/>
</dbReference>
<gene>
    <name evidence="4" type="primary">dtd</name>
    <name evidence="5" type="ORF">SAMN02745116_01947</name>
</gene>
<dbReference type="AlphaFoldDB" id="A0A1T4PWF8"/>
<accession>A0A1T4PWF8</accession>
<comment type="function">
    <text evidence="4">An aminoacyl-tRNA editing enzyme that deacylates mischarged D-aminoacyl-tRNAs. Also deacylates mischarged glycyl-tRNA(Ala), protecting cells against glycine mischarging by AlaRS. Acts via tRNA-based rather than protein-based catalysis; rejects L-amino acids rather than detecting D-amino acids in the active site. By recycling D-aminoacyl-tRNA to D-amino acids and free tRNA molecules, this enzyme counteracts the toxicity associated with the formation of D-aminoacyl-tRNA entities in vivo and helps enforce protein L-homochirality.</text>
</comment>
<evidence type="ECO:0000313" key="6">
    <source>
        <dbReference type="Proteomes" id="UP000190328"/>
    </source>
</evidence>
<comment type="subcellular location">
    <subcellularLocation>
        <location evidence="4">Cytoplasm</location>
    </subcellularLocation>
</comment>
<dbReference type="STRING" id="263852.SAMN02745116_01947"/>
<feature type="short sequence motif" description="Gly-cisPro motif, important for rejection of L-amino acids" evidence="4">
    <location>
        <begin position="137"/>
        <end position="138"/>
    </location>
</feature>
<dbReference type="Pfam" id="PF02580">
    <property type="entry name" value="Tyr_Deacylase"/>
    <property type="match status" value="1"/>
</dbReference>
<evidence type="ECO:0000256" key="3">
    <source>
        <dbReference type="ARBA" id="ARBA00022884"/>
    </source>
</evidence>
<dbReference type="SUPFAM" id="SSF69500">
    <property type="entry name" value="DTD-like"/>
    <property type="match status" value="1"/>
</dbReference>
<dbReference type="Proteomes" id="UP000190328">
    <property type="component" value="Unassembled WGS sequence"/>
</dbReference>
<dbReference type="GO" id="GO:0043908">
    <property type="term" value="F:Ser(Gly)-tRNA(Ala) hydrolase activity"/>
    <property type="evidence" value="ECO:0007669"/>
    <property type="project" value="UniProtKB-UniRule"/>
</dbReference>
<evidence type="ECO:0000313" key="5">
    <source>
        <dbReference type="EMBL" id="SJZ95637.1"/>
    </source>
</evidence>
<comment type="catalytic activity">
    <reaction evidence="4">
        <text>a D-aminoacyl-tRNA + H2O = a tRNA + a D-alpha-amino acid + H(+)</text>
        <dbReference type="Rhea" id="RHEA:13953"/>
        <dbReference type="Rhea" id="RHEA-COMP:10123"/>
        <dbReference type="Rhea" id="RHEA-COMP:10124"/>
        <dbReference type="ChEBI" id="CHEBI:15377"/>
        <dbReference type="ChEBI" id="CHEBI:15378"/>
        <dbReference type="ChEBI" id="CHEBI:59871"/>
        <dbReference type="ChEBI" id="CHEBI:78442"/>
        <dbReference type="ChEBI" id="CHEBI:79333"/>
        <dbReference type="EC" id="3.1.1.96"/>
    </reaction>
</comment>
<reference evidence="5 6" key="1">
    <citation type="submission" date="2017-02" db="EMBL/GenBank/DDBJ databases">
        <authorList>
            <person name="Peterson S.W."/>
        </authorList>
    </citation>
    <scope>NUCLEOTIDE SEQUENCE [LARGE SCALE GENOMIC DNA]</scope>
    <source>
        <strain evidence="5 6">ATCC BAA-1030</strain>
    </source>
</reference>
<comment type="catalytic activity">
    <reaction evidence="4">
        <text>glycyl-tRNA(Ala) + H2O = tRNA(Ala) + glycine + H(+)</text>
        <dbReference type="Rhea" id="RHEA:53744"/>
        <dbReference type="Rhea" id="RHEA-COMP:9657"/>
        <dbReference type="Rhea" id="RHEA-COMP:13640"/>
        <dbReference type="ChEBI" id="CHEBI:15377"/>
        <dbReference type="ChEBI" id="CHEBI:15378"/>
        <dbReference type="ChEBI" id="CHEBI:57305"/>
        <dbReference type="ChEBI" id="CHEBI:78442"/>
        <dbReference type="ChEBI" id="CHEBI:78522"/>
    </reaction>
</comment>
<dbReference type="EC" id="3.1.1.96" evidence="4"/>
<comment type="subunit">
    <text evidence="4">Homodimer.</text>
</comment>
<dbReference type="PANTHER" id="PTHR10472">
    <property type="entry name" value="D-TYROSYL-TRNA TYR DEACYLASE"/>
    <property type="match status" value="1"/>
</dbReference>
<dbReference type="OrthoDB" id="9801395at2"/>
<keyword evidence="4" id="KW-0378">Hydrolase</keyword>
<dbReference type="NCBIfam" id="TIGR00256">
    <property type="entry name" value="D-aminoacyl-tRNA deacylase"/>
    <property type="match status" value="1"/>
</dbReference>
<proteinExistence type="inferred from homology"/>
<name>A0A1T4PWF8_9ENTE</name>